<dbReference type="SMART" id="SM00088">
    <property type="entry name" value="PINT"/>
    <property type="match status" value="1"/>
</dbReference>
<keyword evidence="3 5" id="KW-0396">Initiation factor</keyword>
<comment type="subunit">
    <text evidence="5">Component of the eukaryotic translation initiation factor 3 (eIF-3) complex.</text>
</comment>
<dbReference type="SUPFAM" id="SSF46785">
    <property type="entry name" value="Winged helix' DNA-binding domain"/>
    <property type="match status" value="1"/>
</dbReference>
<comment type="similarity">
    <text evidence="1">Belongs to the CSN7/EIF3M family. CSN7 subfamily.</text>
</comment>
<dbReference type="Proteomes" id="UP000694941">
    <property type="component" value="Unplaced"/>
</dbReference>
<dbReference type="GeneID" id="106458831"/>
<comment type="function">
    <text evidence="5">Component of the eukaryotic translation initiation factor 3 (eIF-3) complex, which is involved in protein synthesis of a specialized repertoire of mRNAs and, together with other initiation factors, stimulates binding of mRNA and methionyl-tRNAi to the 40S ribosome. The eIF-3 complex specifically targets and initiates translation of a subset of mRNAs involved in cell proliferation.</text>
</comment>
<keyword evidence="7" id="KW-1185">Reference proteome</keyword>
<dbReference type="InterPro" id="IPR036390">
    <property type="entry name" value="WH_DNA-bd_sf"/>
</dbReference>
<protein>
    <recommendedName>
        <fullName evidence="5">Eukaryotic translation initiation factor 3 subunit M</fullName>
        <shortName evidence="5">eIF3m</shortName>
    </recommendedName>
</protein>
<gene>
    <name evidence="8" type="primary">LOC106458831</name>
</gene>
<evidence type="ECO:0000313" key="8">
    <source>
        <dbReference type="RefSeq" id="XP_013773842.1"/>
    </source>
</evidence>
<evidence type="ECO:0000313" key="7">
    <source>
        <dbReference type="Proteomes" id="UP000694941"/>
    </source>
</evidence>
<evidence type="ECO:0000256" key="2">
    <source>
        <dbReference type="ARBA" id="ARBA00022490"/>
    </source>
</evidence>
<comment type="similarity">
    <text evidence="5">Belongs to the eIF-3 subunit M family.</text>
</comment>
<dbReference type="InterPro" id="IPR040750">
    <property type="entry name" value="eIF3m_C_helix"/>
</dbReference>
<dbReference type="PROSITE" id="PS50250">
    <property type="entry name" value="PCI"/>
    <property type="match status" value="1"/>
</dbReference>
<organism evidence="7 8">
    <name type="scientific">Limulus polyphemus</name>
    <name type="common">Atlantic horseshoe crab</name>
    <dbReference type="NCBI Taxonomy" id="6850"/>
    <lineage>
        <taxon>Eukaryota</taxon>
        <taxon>Metazoa</taxon>
        <taxon>Ecdysozoa</taxon>
        <taxon>Arthropoda</taxon>
        <taxon>Chelicerata</taxon>
        <taxon>Merostomata</taxon>
        <taxon>Xiphosura</taxon>
        <taxon>Limulidae</taxon>
        <taxon>Limulus</taxon>
    </lineage>
</organism>
<sequence>MSVPAFIDITEDIQCQDLRSYFKSLGADISEENSPEGFLIDLQQIIGVCDVCFKEQSEPDIESVLNSIVSLLVLVPPDQCDNLMYAFCEKLTKTPSVRTGQICLRVLQNLYEGLLKDSPLLFDVYYSLVRIAGQTDSISSVFTDVRKLKCWFQENNISTEKAKKLLRLLHEVLQENKQSELASKVMIELLGTYTEDNASHARDDAHRCIVACLADPTMFLMDHLLALKPVRFLEGELIHDLLTIFVSEKLSSYLKFYNNNKDFLNSLSLSHEQNMQKMRLLTFMQMGETKKEISFETIQGELQLKFEEIEGFVIDVLRTKLVRAKIDHVNKKVLVSSTMHRTFGKSQWQQLREVLVRWRNNLSMVEPSMESVLQTQVEPLATLQEAAH</sequence>
<dbReference type="InterPro" id="IPR045237">
    <property type="entry name" value="COPS7/eIF3m"/>
</dbReference>
<dbReference type="PANTHER" id="PTHR15350">
    <property type="entry name" value="COP9 SIGNALOSOME COMPLEX SUBUNIT 7/DENDRITIC CELL PROTEIN GA17"/>
    <property type="match status" value="1"/>
</dbReference>
<comment type="subcellular location">
    <subcellularLocation>
        <location evidence="5">Cytoplasm</location>
    </subcellularLocation>
</comment>
<dbReference type="RefSeq" id="XP_013773842.1">
    <property type="nucleotide sequence ID" value="XM_013918388.2"/>
</dbReference>
<dbReference type="Pfam" id="PF01399">
    <property type="entry name" value="PCI"/>
    <property type="match status" value="1"/>
</dbReference>
<proteinExistence type="inferred from homology"/>
<feature type="domain" description="PCI" evidence="6">
    <location>
        <begin position="178"/>
        <end position="340"/>
    </location>
</feature>
<dbReference type="InterPro" id="IPR000717">
    <property type="entry name" value="PCI_dom"/>
</dbReference>
<dbReference type="InterPro" id="IPR027528">
    <property type="entry name" value="eIF3m"/>
</dbReference>
<evidence type="ECO:0000256" key="5">
    <source>
        <dbReference type="HAMAP-Rule" id="MF_03012"/>
    </source>
</evidence>
<accession>A0ABM1B358</accession>
<evidence type="ECO:0000256" key="1">
    <source>
        <dbReference type="ARBA" id="ARBA00008482"/>
    </source>
</evidence>
<evidence type="ECO:0000259" key="6">
    <source>
        <dbReference type="PROSITE" id="PS50250"/>
    </source>
</evidence>
<evidence type="ECO:0000256" key="4">
    <source>
        <dbReference type="ARBA" id="ARBA00022917"/>
    </source>
</evidence>
<keyword evidence="4 5" id="KW-0648">Protein biosynthesis</keyword>
<keyword evidence="2 5" id="KW-0963">Cytoplasm</keyword>
<dbReference type="PANTHER" id="PTHR15350:SF2">
    <property type="entry name" value="EUKARYOTIC TRANSLATION INITIATION FACTOR 3 SUBUNIT M"/>
    <property type="match status" value="1"/>
</dbReference>
<dbReference type="Pfam" id="PF18005">
    <property type="entry name" value="eIF3m_C_helix"/>
    <property type="match status" value="1"/>
</dbReference>
<dbReference type="HAMAP" id="MF_03012">
    <property type="entry name" value="eIF3m"/>
    <property type="match status" value="1"/>
</dbReference>
<evidence type="ECO:0000256" key="3">
    <source>
        <dbReference type="ARBA" id="ARBA00022540"/>
    </source>
</evidence>
<reference evidence="8" key="1">
    <citation type="submission" date="2025-08" db="UniProtKB">
        <authorList>
            <consortium name="RefSeq"/>
        </authorList>
    </citation>
    <scope>IDENTIFICATION</scope>
    <source>
        <tissue evidence="8">Muscle</tissue>
    </source>
</reference>
<name>A0ABM1B358_LIMPO</name>